<dbReference type="EMBL" id="JBHLTG010000001">
    <property type="protein sequence ID" value="MFC0677503.1"/>
    <property type="molecule type" value="Genomic_DNA"/>
</dbReference>
<evidence type="ECO:0000313" key="2">
    <source>
        <dbReference type="Proteomes" id="UP001589896"/>
    </source>
</evidence>
<dbReference type="RefSeq" id="WP_386666084.1">
    <property type="nucleotide sequence ID" value="NZ_JBHLTG010000001.1"/>
</dbReference>
<keyword evidence="2" id="KW-1185">Reference proteome</keyword>
<accession>A0ABV6RNN8</accession>
<name>A0ABV6RNN8_9GAMM</name>
<proteinExistence type="predicted"/>
<protein>
    <recommendedName>
        <fullName evidence="3">Transposase</fullName>
    </recommendedName>
</protein>
<comment type="caution">
    <text evidence="1">The sequence shown here is derived from an EMBL/GenBank/DDBJ whole genome shotgun (WGS) entry which is preliminary data.</text>
</comment>
<dbReference type="Proteomes" id="UP001589896">
    <property type="component" value="Unassembled WGS sequence"/>
</dbReference>
<organism evidence="1 2">
    <name type="scientific">Lysobacter korlensis</name>
    <dbReference type="NCBI Taxonomy" id="553636"/>
    <lineage>
        <taxon>Bacteria</taxon>
        <taxon>Pseudomonadati</taxon>
        <taxon>Pseudomonadota</taxon>
        <taxon>Gammaproteobacteria</taxon>
        <taxon>Lysobacterales</taxon>
        <taxon>Lysobacteraceae</taxon>
        <taxon>Lysobacter</taxon>
    </lineage>
</organism>
<sequence>MSAYTVQIAPYGTQCAAYIAAVMVRAYAQEPSVESLRTRFGMSRASAYRWAAAWRQAHRGGSVPMASPAAVKWLELAFEFRTAPPPLEIFRERFGYCRGQAFRVRRTWELALRTAAPDRKVRHWEVAA</sequence>
<gene>
    <name evidence="1" type="ORF">ACFFGH_06520</name>
</gene>
<reference evidence="1 2" key="1">
    <citation type="submission" date="2024-09" db="EMBL/GenBank/DDBJ databases">
        <authorList>
            <person name="Sun Q."/>
            <person name="Mori K."/>
        </authorList>
    </citation>
    <scope>NUCLEOTIDE SEQUENCE [LARGE SCALE GENOMIC DNA]</scope>
    <source>
        <strain evidence="1 2">KCTC 23076</strain>
    </source>
</reference>
<evidence type="ECO:0008006" key="3">
    <source>
        <dbReference type="Google" id="ProtNLM"/>
    </source>
</evidence>
<evidence type="ECO:0000313" key="1">
    <source>
        <dbReference type="EMBL" id="MFC0677503.1"/>
    </source>
</evidence>